<dbReference type="Pfam" id="PF00849">
    <property type="entry name" value="PseudoU_synth_2"/>
    <property type="match status" value="1"/>
</dbReference>
<accession>A0ABR4NVE4</accession>
<feature type="domain" description="Pseudouridine synthase RsuA/RluA-like" evidence="12">
    <location>
        <begin position="14"/>
        <end position="152"/>
    </location>
</feature>
<dbReference type="EC" id="5.4.99.43" evidence="7"/>
<sequence length="237" mass="26747">MINRHVSVLYENIHYLIIHKPPGFLSEPGISSDLRPIVLDDLIKHYKPIKDTEQWRSVHRLDSCVTGGMLVAKTKNAATMFSRNLKLGGNKGFGLIRRYVALTDNAPSVRIPSTGILKSDGMITQYRQVKNNCFIIDLVTGKKHQIRKHLSSLLHSPILYDQKYGSRATLGRDHIALHSAYIETKVGRTVKGHIIPIQPQDQAIWETITTIDGRFLPDIENELVRKPTLVNITNTVV</sequence>
<dbReference type="Gene3D" id="3.30.2350.10">
    <property type="entry name" value="Pseudouridine synthase"/>
    <property type="match status" value="1"/>
</dbReference>
<keyword evidence="4" id="KW-0413">Isomerase</keyword>
<comment type="catalytic activity">
    <reaction evidence="5">
        <text>uridine(2819) in 21S rRNA = pseudouridine(2819) in 21S rRNA</text>
        <dbReference type="Rhea" id="RHEA:42556"/>
        <dbReference type="Rhea" id="RHEA-COMP:10113"/>
        <dbReference type="Rhea" id="RHEA-COMP:10114"/>
        <dbReference type="ChEBI" id="CHEBI:65314"/>
        <dbReference type="ChEBI" id="CHEBI:65315"/>
        <dbReference type="EC" id="5.4.99.43"/>
    </reaction>
</comment>
<dbReference type="CDD" id="cd02869">
    <property type="entry name" value="PseudoU_synth_RluA_like"/>
    <property type="match status" value="1"/>
</dbReference>
<evidence type="ECO:0000256" key="10">
    <source>
        <dbReference type="ARBA" id="ARBA00041978"/>
    </source>
</evidence>
<comment type="subcellular location">
    <subcellularLocation>
        <location evidence="1">Mitochondrion</location>
    </subcellularLocation>
</comment>
<comment type="similarity">
    <text evidence="2">Belongs to the pseudouridine synthase RluA family.</text>
</comment>
<evidence type="ECO:0000313" key="13">
    <source>
        <dbReference type="EMBL" id="KAL3232706.1"/>
    </source>
</evidence>
<evidence type="ECO:0000256" key="4">
    <source>
        <dbReference type="ARBA" id="ARBA00023235"/>
    </source>
</evidence>
<keyword evidence="3" id="KW-0496">Mitochondrion</keyword>
<dbReference type="PANTHER" id="PTHR21600:SF81">
    <property type="entry name" value="21S RRNA PSEUDOURIDINE(2819) SYNTHASE"/>
    <property type="match status" value="1"/>
</dbReference>
<evidence type="ECO:0000256" key="6">
    <source>
        <dbReference type="ARBA" id="ARBA00037513"/>
    </source>
</evidence>
<organism evidence="13 14">
    <name type="scientific">Nakaseomyces bracarensis</name>
    <dbReference type="NCBI Taxonomy" id="273131"/>
    <lineage>
        <taxon>Eukaryota</taxon>
        <taxon>Fungi</taxon>
        <taxon>Dikarya</taxon>
        <taxon>Ascomycota</taxon>
        <taxon>Saccharomycotina</taxon>
        <taxon>Saccharomycetes</taxon>
        <taxon>Saccharomycetales</taxon>
        <taxon>Saccharomycetaceae</taxon>
        <taxon>Nakaseomyces</taxon>
    </lineage>
</organism>
<dbReference type="PROSITE" id="PS01129">
    <property type="entry name" value="PSI_RLU"/>
    <property type="match status" value="1"/>
</dbReference>
<evidence type="ECO:0000313" key="14">
    <source>
        <dbReference type="Proteomes" id="UP001623330"/>
    </source>
</evidence>
<dbReference type="InterPro" id="IPR006224">
    <property type="entry name" value="PsdUridine_synth_RluA-like_CS"/>
</dbReference>
<evidence type="ECO:0000256" key="11">
    <source>
        <dbReference type="ARBA" id="ARBA00042700"/>
    </source>
</evidence>
<evidence type="ECO:0000256" key="1">
    <source>
        <dbReference type="ARBA" id="ARBA00004173"/>
    </source>
</evidence>
<dbReference type="InterPro" id="IPR020103">
    <property type="entry name" value="PsdUridine_synth_cat_dom_sf"/>
</dbReference>
<evidence type="ECO:0000256" key="3">
    <source>
        <dbReference type="ARBA" id="ARBA00023128"/>
    </source>
</evidence>
<keyword evidence="14" id="KW-1185">Reference proteome</keyword>
<evidence type="ECO:0000256" key="5">
    <source>
        <dbReference type="ARBA" id="ARBA00036927"/>
    </source>
</evidence>
<proteinExistence type="inferred from homology"/>
<dbReference type="EMBL" id="JBEVYD010000005">
    <property type="protein sequence ID" value="KAL3232706.1"/>
    <property type="molecule type" value="Genomic_DNA"/>
</dbReference>
<evidence type="ECO:0000256" key="8">
    <source>
        <dbReference type="ARBA" id="ARBA00040626"/>
    </source>
</evidence>
<dbReference type="SUPFAM" id="SSF55120">
    <property type="entry name" value="Pseudouridine synthase"/>
    <property type="match status" value="1"/>
</dbReference>
<name>A0ABR4NVE4_9SACH</name>
<comment type="caution">
    <text evidence="13">The sequence shown here is derived from an EMBL/GenBank/DDBJ whole genome shotgun (WGS) entry which is preliminary data.</text>
</comment>
<evidence type="ECO:0000256" key="9">
    <source>
        <dbReference type="ARBA" id="ARBA00041561"/>
    </source>
</evidence>
<dbReference type="InterPro" id="IPR050188">
    <property type="entry name" value="RluA_PseudoU_synthase"/>
</dbReference>
<gene>
    <name evidence="13" type="ORF">RNJ44_04622</name>
</gene>
<comment type="function">
    <text evidence="6">Pseudouridylate synthase responsible for the pseudouridine-2819 formation in mitochondrial 21S rRNA. May modulate the efficiency or the fidelity of the mitochondrial translation machinery.</text>
</comment>
<evidence type="ECO:0000259" key="12">
    <source>
        <dbReference type="Pfam" id="PF00849"/>
    </source>
</evidence>
<reference evidence="13 14" key="1">
    <citation type="submission" date="2024-05" db="EMBL/GenBank/DDBJ databases">
        <title>Long read based assembly of the Candida bracarensis genome reveals expanded adhesin content.</title>
        <authorList>
            <person name="Marcet-Houben M."/>
            <person name="Ksiezopolska E."/>
            <person name="Gabaldon T."/>
        </authorList>
    </citation>
    <scope>NUCLEOTIDE SEQUENCE [LARGE SCALE GENOMIC DNA]</scope>
    <source>
        <strain evidence="13 14">CBM6</strain>
    </source>
</reference>
<dbReference type="Proteomes" id="UP001623330">
    <property type="component" value="Unassembled WGS sequence"/>
</dbReference>
<evidence type="ECO:0000256" key="7">
    <source>
        <dbReference type="ARBA" id="ARBA00038947"/>
    </source>
</evidence>
<evidence type="ECO:0000256" key="2">
    <source>
        <dbReference type="ARBA" id="ARBA00010876"/>
    </source>
</evidence>
<dbReference type="PANTHER" id="PTHR21600">
    <property type="entry name" value="MITOCHONDRIAL RNA PSEUDOURIDINE SYNTHASE"/>
    <property type="match status" value="1"/>
</dbReference>
<dbReference type="InterPro" id="IPR006145">
    <property type="entry name" value="PsdUridine_synth_RsuA/RluA"/>
</dbReference>
<protein>
    <recommendedName>
        <fullName evidence="8">21S rRNA pseudouridine(2819) synthase</fullName>
        <ecNumber evidence="7">5.4.99.43</ecNumber>
    </recommendedName>
    <alternativeName>
        <fullName evidence="10">Pseudouridine synthase 5</fullName>
    </alternativeName>
    <alternativeName>
        <fullName evidence="9">Pseudouridylate synthase PUS5</fullName>
    </alternativeName>
    <alternativeName>
        <fullName evidence="11">Uracil hydrolyase PUS5</fullName>
    </alternativeName>
</protein>